<dbReference type="Pfam" id="PF13550">
    <property type="entry name" value="Phage-tail_3"/>
    <property type="match status" value="1"/>
</dbReference>
<dbReference type="Pfam" id="PF23666">
    <property type="entry name" value="Rcc01698_C"/>
    <property type="match status" value="1"/>
</dbReference>
<feature type="domain" description="GTA TIM-barrel-like" evidence="1">
    <location>
        <begin position="417"/>
        <end position="715"/>
    </location>
</feature>
<dbReference type="STRING" id="735517.SAMN05444272_1129"/>
<reference evidence="4 5" key="1">
    <citation type="submission" date="2016-11" db="EMBL/GenBank/DDBJ databases">
        <authorList>
            <person name="Jaros S."/>
            <person name="Januszkiewicz K."/>
            <person name="Wedrychowicz H."/>
        </authorList>
    </citation>
    <scope>NUCLEOTIDE SEQUENCE [LARGE SCALE GENOMIC DNA]</scope>
    <source>
        <strain evidence="4 5">DSM 22153</strain>
    </source>
</reference>
<feature type="domain" description="Rcc01698-like C-terminal" evidence="3">
    <location>
        <begin position="1034"/>
        <end position="1133"/>
    </location>
</feature>
<proteinExistence type="predicted"/>
<dbReference type="InterPro" id="IPR032876">
    <property type="entry name" value="J_dom"/>
</dbReference>
<dbReference type="RefSeq" id="WP_073009868.1">
    <property type="nucleotide sequence ID" value="NZ_FRBW01000001.1"/>
</dbReference>
<dbReference type="Gene3D" id="3.20.20.80">
    <property type="entry name" value="Glycosidases"/>
    <property type="match status" value="1"/>
</dbReference>
<dbReference type="EMBL" id="FRBW01000001">
    <property type="protein sequence ID" value="SHL65055.1"/>
    <property type="molecule type" value="Genomic_DNA"/>
</dbReference>
<dbReference type="InterPro" id="IPR025195">
    <property type="entry name" value="GTA_TIM_dom"/>
</dbReference>
<gene>
    <name evidence="4" type="ORF">SAMN05444272_1129</name>
</gene>
<name>A0A1M7CCR4_9HYPH</name>
<dbReference type="CDD" id="cd19607">
    <property type="entry name" value="GTA_TIM-barrel-like"/>
    <property type="match status" value="1"/>
</dbReference>
<feature type="domain" description="Tip attachment protein J" evidence="2">
    <location>
        <begin position="777"/>
        <end position="943"/>
    </location>
</feature>
<evidence type="ECO:0000313" key="4">
    <source>
        <dbReference type="EMBL" id="SHL65055.1"/>
    </source>
</evidence>
<evidence type="ECO:0000313" key="5">
    <source>
        <dbReference type="Proteomes" id="UP000186002"/>
    </source>
</evidence>
<organism evidence="4 5">
    <name type="scientific">Roseibium suaedae</name>
    <dbReference type="NCBI Taxonomy" id="735517"/>
    <lineage>
        <taxon>Bacteria</taxon>
        <taxon>Pseudomonadati</taxon>
        <taxon>Pseudomonadota</taxon>
        <taxon>Alphaproteobacteria</taxon>
        <taxon>Hyphomicrobiales</taxon>
        <taxon>Stappiaceae</taxon>
        <taxon>Roseibium</taxon>
    </lineage>
</organism>
<dbReference type="InterPro" id="IPR056490">
    <property type="entry name" value="Rcc01698_C"/>
</dbReference>
<keyword evidence="5" id="KW-1185">Reference proteome</keyword>
<sequence>MATLILAAAGSAVGGLFGLGGTGAILGKAVGAVAGAGIDRLLFGSKRTVEGSRLSDLTVQTSNEGAPLPLVYGRVRLAGQVIWATNFEEVVSEESAGGKGGGSSTTVRSFSYFANFAVALAEGPITRIGRVWADGKELETAGLSMRVYRGTRDQEPDPLIAALQGEAPAYRGTAYVVFERLALADFGNRIPQLAFEVLRAIEPLESQIRAVTMIPGAGEFVYSTVPVSQTLLPGETESLNHHSSLAETDWAASLDDLQAVCPALESVALVVTWFGDDLRAGQCLFRPKVEEAAKTTAGMTWSVAGLAREEAFAVSSRSGAPAFGGTPADASVLAAIADLKARGLRVMLYPFLMMDIPEGNGLPDPEGGAEQPVYPWRGRIRAVGDVHSDAASFFGTVTAADFTVAGGAVSYHGPAEWSYRRHILHMAALAKAAGGADAFLIGSELRELTGARAGDGSFPFVEGLAALAAEVRALLGSDTRLSYAADWSEYGGRQMAGGDLRFPLDRLWADPAIDFVGIDNYLPMADMREGGDPDGNRDPYDLSLLRAGIRGGEYHDWYYASDEDRQAGSRSPISDGAYGKPWVYRSKDVKGWWENSHFERTSGVEEASPTAWVPMSKPVWFTELGVPAVDLGANQPNVFSDPKSSESALPHFSRGTRDDLIQRRALEASLSFWDDRHPDLPQGENPVSPVYGGRMVDPANIHLWTWDARPYPAFPNYGDVWADGENWQTGHWLNGRLGSVSLGGLVRRLLDDFGIASEDVAVGSLSGVVEGLAVAGPVSARQILEPLLDAFGASASDQGTQVLISDTGTFATVELGLEDLAEASDGEAILSRTRAQESELASEVRLSAEDPSADYQRRVAASRRLSGGSRDVETVDLEAVVDPGVLQQAADRRLARIWGERERLTLTLSPLRPDLEPGDVVSLASVPGQSFSPPLTLRIESIEDTDLRKVEALRTGATRAAVSATPLSGSVPFRSSDAGVPHGFLMDLPVLESSEDGLSPRLAAFARPWPGSMTLVRSAGDSGFETVLSVTQPATMGRLKTSLLAGPVDVFDRMNMPEVEMFGGLLQSRPLEQVLAGANALAVCTSGGGFEILQFVEAVLTGSRTWRLSRLLRGQKGTEPEMLTGAAAGSDVVLLDGGGASLVPVAAGLKGLGLSYRLVPGGLSLEDSRVLAFSHAASGRGQVPLAPVHLKARRTGGGVLFTWIRQTRLNGDSWEQAEVPLAEEQEAYVAEILGPGGAVLRSFSLATPQVLYPAASEMADFGSQQSTLTLAVCQFSAAAGRGPTRKAILYV</sequence>
<protein>
    <submittedName>
        <fullName evidence="4">Putative phage tail protein</fullName>
    </submittedName>
</protein>
<dbReference type="OrthoDB" id="8445115at2"/>
<evidence type="ECO:0000259" key="2">
    <source>
        <dbReference type="Pfam" id="PF13550"/>
    </source>
</evidence>
<accession>A0A1M7CCR4</accession>
<dbReference type="Proteomes" id="UP000186002">
    <property type="component" value="Unassembled WGS sequence"/>
</dbReference>
<dbReference type="Pfam" id="PF13547">
    <property type="entry name" value="GTA_TIM"/>
    <property type="match status" value="1"/>
</dbReference>
<evidence type="ECO:0000259" key="3">
    <source>
        <dbReference type="Pfam" id="PF23666"/>
    </source>
</evidence>
<evidence type="ECO:0000259" key="1">
    <source>
        <dbReference type="Pfam" id="PF13547"/>
    </source>
</evidence>